<evidence type="ECO:0000256" key="4">
    <source>
        <dbReference type="ARBA" id="ARBA00012775"/>
    </source>
</evidence>
<dbReference type="Gene3D" id="4.10.800.20">
    <property type="match status" value="1"/>
</dbReference>
<dbReference type="FunFam" id="4.10.800.20:FF:000001">
    <property type="entry name" value="AMP deaminase"/>
    <property type="match status" value="1"/>
</dbReference>
<evidence type="ECO:0000256" key="1">
    <source>
        <dbReference type="ARBA" id="ARBA00001947"/>
    </source>
</evidence>
<keyword evidence="13" id="KW-1185">Reference proteome</keyword>
<dbReference type="GO" id="GO:0003876">
    <property type="term" value="F:AMP deaminase activity"/>
    <property type="evidence" value="ECO:0007669"/>
    <property type="project" value="UniProtKB-EC"/>
</dbReference>
<evidence type="ECO:0000256" key="9">
    <source>
        <dbReference type="ARBA" id="ARBA00072037"/>
    </source>
</evidence>
<evidence type="ECO:0000256" key="7">
    <source>
        <dbReference type="ARBA" id="ARBA00022833"/>
    </source>
</evidence>
<dbReference type="PANTHER" id="PTHR11359">
    <property type="entry name" value="AMP DEAMINASE"/>
    <property type="match status" value="1"/>
</dbReference>
<evidence type="ECO:0000256" key="5">
    <source>
        <dbReference type="ARBA" id="ARBA00022723"/>
    </source>
</evidence>
<evidence type="ECO:0000256" key="2">
    <source>
        <dbReference type="ARBA" id="ARBA00004955"/>
    </source>
</evidence>
<keyword evidence="5" id="KW-0479">Metal-binding</keyword>
<comment type="pathway">
    <text evidence="2">Purine metabolism; IMP biosynthesis via salvage pathway; IMP from AMP: step 1/1.</text>
</comment>
<proteinExistence type="inferred from homology"/>
<dbReference type="GO" id="GO:0046872">
    <property type="term" value="F:metal ion binding"/>
    <property type="evidence" value="ECO:0007669"/>
    <property type="project" value="UniProtKB-KW"/>
</dbReference>
<dbReference type="Gene3D" id="3.40.50.720">
    <property type="entry name" value="NAD(P)-binding Rossmann-like Domain"/>
    <property type="match status" value="1"/>
</dbReference>
<dbReference type="Pfam" id="PF01370">
    <property type="entry name" value="Epimerase"/>
    <property type="match status" value="1"/>
</dbReference>
<reference evidence="12" key="1">
    <citation type="submission" date="2021-01" db="EMBL/GenBank/DDBJ databases">
        <title>Metabolic potential, ecology and presence of endohyphal bacteria is reflected in genomic diversity of Mucoromycotina.</title>
        <authorList>
            <person name="Muszewska A."/>
            <person name="Okrasinska A."/>
            <person name="Steczkiewicz K."/>
            <person name="Drgas O."/>
            <person name="Orlowska M."/>
            <person name="Perlinska-Lenart U."/>
            <person name="Aleksandrzak-Piekarczyk T."/>
            <person name="Szatraj K."/>
            <person name="Zielenkiewicz U."/>
            <person name="Pilsyk S."/>
            <person name="Malc E."/>
            <person name="Mieczkowski P."/>
            <person name="Kruszewska J.S."/>
            <person name="Biernat P."/>
            <person name="Pawlowska J."/>
        </authorList>
    </citation>
    <scope>NUCLEOTIDE SEQUENCE</scope>
    <source>
        <strain evidence="12">WA0000018081</strain>
    </source>
</reference>
<feature type="domain" description="NAD-dependent epimerase/dehydratase" evidence="11">
    <location>
        <begin position="782"/>
        <end position="893"/>
    </location>
</feature>
<dbReference type="AlphaFoldDB" id="A0A8H7W243"/>
<protein>
    <recommendedName>
        <fullName evidence="9">AMP deaminase</fullName>
        <ecNumber evidence="4">3.5.4.6</ecNumber>
    </recommendedName>
    <alternativeName>
        <fullName evidence="10">Myoadenylate deaminase</fullName>
    </alternativeName>
</protein>
<dbReference type="InterPro" id="IPR001509">
    <property type="entry name" value="Epimerase_deHydtase"/>
</dbReference>
<evidence type="ECO:0000256" key="8">
    <source>
        <dbReference type="ARBA" id="ARBA00023080"/>
    </source>
</evidence>
<dbReference type="GO" id="GO:0046033">
    <property type="term" value="P:AMP metabolic process"/>
    <property type="evidence" value="ECO:0007669"/>
    <property type="project" value="TreeGrafter"/>
</dbReference>
<comment type="cofactor">
    <cofactor evidence="1">
        <name>Zn(2+)</name>
        <dbReference type="ChEBI" id="CHEBI:29105"/>
    </cofactor>
</comment>
<dbReference type="InterPro" id="IPR032466">
    <property type="entry name" value="Metal_Hydrolase"/>
</dbReference>
<keyword evidence="8" id="KW-0546">Nucleotide metabolism</keyword>
<dbReference type="InterPro" id="IPR006329">
    <property type="entry name" value="AMPD"/>
</dbReference>
<comment type="caution">
    <text evidence="12">The sequence shown here is derived from an EMBL/GenBank/DDBJ whole genome shotgun (WGS) entry which is preliminary data.</text>
</comment>
<keyword evidence="6" id="KW-0378">Hydrolase</keyword>
<dbReference type="PANTHER" id="PTHR11359:SF0">
    <property type="entry name" value="AMP DEAMINASE"/>
    <property type="match status" value="1"/>
</dbReference>
<dbReference type="GO" id="GO:0005829">
    <property type="term" value="C:cytosol"/>
    <property type="evidence" value="ECO:0007669"/>
    <property type="project" value="TreeGrafter"/>
</dbReference>
<gene>
    <name evidence="12" type="ORF">INT48_004645</name>
</gene>
<dbReference type="CDD" id="cd01319">
    <property type="entry name" value="AMPD"/>
    <property type="match status" value="1"/>
</dbReference>
<dbReference type="CDD" id="cd05271">
    <property type="entry name" value="NDUFA9_like_SDR_a"/>
    <property type="match status" value="1"/>
</dbReference>
<accession>A0A8H7W243</accession>
<dbReference type="InterPro" id="IPR036291">
    <property type="entry name" value="NAD(P)-bd_dom_sf"/>
</dbReference>
<name>A0A8H7W243_9FUNG</name>
<dbReference type="FunFam" id="3.20.20.140:FF:000035">
    <property type="entry name" value="Probable amp deaminase"/>
    <property type="match status" value="1"/>
</dbReference>
<evidence type="ECO:0000256" key="3">
    <source>
        <dbReference type="ARBA" id="ARBA00006676"/>
    </source>
</evidence>
<comment type="similarity">
    <text evidence="3">Belongs to the metallo-dependent hydrolases superfamily. Adenosine and AMP deaminases family.</text>
</comment>
<dbReference type="GO" id="GO:0032264">
    <property type="term" value="P:IMP salvage"/>
    <property type="evidence" value="ECO:0007669"/>
    <property type="project" value="UniProtKB-UniPathway"/>
</dbReference>
<dbReference type="NCBIfam" id="TIGR01429">
    <property type="entry name" value="AMP_deaminase"/>
    <property type="match status" value="1"/>
</dbReference>
<dbReference type="PROSITE" id="PS00485">
    <property type="entry name" value="A_DEAMINASE"/>
    <property type="match status" value="1"/>
</dbReference>
<evidence type="ECO:0000256" key="6">
    <source>
        <dbReference type="ARBA" id="ARBA00022801"/>
    </source>
</evidence>
<keyword evidence="7" id="KW-0862">Zinc</keyword>
<organism evidence="12 13">
    <name type="scientific">Thamnidium elegans</name>
    <dbReference type="NCBI Taxonomy" id="101142"/>
    <lineage>
        <taxon>Eukaryota</taxon>
        <taxon>Fungi</taxon>
        <taxon>Fungi incertae sedis</taxon>
        <taxon>Mucoromycota</taxon>
        <taxon>Mucoromycotina</taxon>
        <taxon>Mucoromycetes</taxon>
        <taxon>Mucorales</taxon>
        <taxon>Mucorineae</taxon>
        <taxon>Mucoraceae</taxon>
        <taxon>Thamnidium</taxon>
    </lineage>
</organism>
<sequence length="1105" mass="126765">MAEDEDTPYFDYHHLKSIHEQDSKYLGHIGPSLEEEEQEFYNISKLPVIPLSASINDMPANVHTSFKAITAELRELYNTFQTCLNLREKYMKSSKQRDLLTELRAKEKAREANPIDSVGADFDPLHVKIPGTHSYDFSVGTGGFYNVFKSEEDQQEGKPAYQVESCTEFYKDLDYILTAISDGPSKSFAFRRLRYLDSKWQMYILLNEFQELADSKRVPHRDFYNVRKVDTHVHHSSCMNQKHLLRFIKSKMKKSPNDVVIYRDGEYLTLKGVFESLGLTAYDLSIDTLDMHAHKDSFHRFDKFNLKYNPIGESRLREIFMKTDNYIHGRYLAEITKEVVSDLESSKYQAAEYRVSIYGRASDEWDKLAKWVVHNKLYSPNVRWLVQVPRLYNVYKASDLFEPLFQVTKDPQSHPDLYMFLQRVIGFDSVDDESKVERATFRNYPLPKDWTHSNNPPYSYYLYYMYSNLCSLNSWRQERGFNTFVLRPHCGEAGDTDHLTAAFLTSHGISHGILLRKVPALQYLYYLAQIGIAMSPLSNNALFLTYERNPLPQFFQRGLNISISTDDPLQFHFTKEPLIEEYSVAAQIWKLSSTDMCELARNSVLQCGWEDTVKRRWIGDEYKKPGIQGNDMSKTNVPDIRVAYRHETLKEELNALRRYAPKENGGQGQEEVLKKDMVGVAGLTQGARLQQDLIQGKKWHNNPASFPGVAVVAERARQRRSSQCSNFDEFNKKVGRPQVLAKVTTATQTRNIHDLTFTKKNGQPLIRHGLGGRSSTNGHIATVFGCTGFLGRYVVHKLAQQGTQVIVANRDPDESRHLKVSGDLGQVIPLEFNLKDRESLVECVRHSDTVYNLIGRDYETKNFTFDAVHADGARRLAEVCAENGVSKFVQVSALNASEDSPSKFLRSKALGEKYVREIIPGATIVRPSIMWGHEDRFLNKIGGMQNEGWQYYVNEGETKIRPVSAIDVAHALEIMLTAESTVGKTYELYGPREYQVKQIFELAREIAMKPLPIYPIPNAGIKLIATLMDKLPYNQMVSPDLIERLKMDDKITPGALTFEDLYIKPTDLEAVAIYFLRRFRSNAVFDLPYEKGDGQVEKGVYHLID</sequence>
<dbReference type="UniPathway" id="UPA00591">
    <property type="reaction ID" value="UER00663"/>
</dbReference>
<evidence type="ECO:0000313" key="13">
    <source>
        <dbReference type="Proteomes" id="UP000613177"/>
    </source>
</evidence>
<dbReference type="Proteomes" id="UP000613177">
    <property type="component" value="Unassembled WGS sequence"/>
</dbReference>
<dbReference type="Pfam" id="PF19326">
    <property type="entry name" value="AMP_deaminase"/>
    <property type="match status" value="1"/>
</dbReference>
<dbReference type="InterPro" id="IPR006650">
    <property type="entry name" value="A/AMP_deam_AS"/>
</dbReference>
<evidence type="ECO:0000313" key="12">
    <source>
        <dbReference type="EMBL" id="KAG2237143.1"/>
    </source>
</evidence>
<dbReference type="SUPFAM" id="SSF51556">
    <property type="entry name" value="Metallo-dependent hydrolases"/>
    <property type="match status" value="1"/>
</dbReference>
<dbReference type="SUPFAM" id="SSF51735">
    <property type="entry name" value="NAD(P)-binding Rossmann-fold domains"/>
    <property type="match status" value="1"/>
</dbReference>
<dbReference type="EMBL" id="JAEPRE010000009">
    <property type="protein sequence ID" value="KAG2237143.1"/>
    <property type="molecule type" value="Genomic_DNA"/>
</dbReference>
<evidence type="ECO:0000256" key="10">
    <source>
        <dbReference type="ARBA" id="ARBA00078830"/>
    </source>
</evidence>
<evidence type="ECO:0000259" key="11">
    <source>
        <dbReference type="Pfam" id="PF01370"/>
    </source>
</evidence>
<dbReference type="Gene3D" id="3.20.20.140">
    <property type="entry name" value="Metal-dependent hydrolases"/>
    <property type="match status" value="1"/>
</dbReference>
<dbReference type="EC" id="3.5.4.6" evidence="4"/>